<dbReference type="KEGG" id="trg:TRUGW13939_03579"/>
<feature type="compositionally biased region" description="Basic and acidic residues" evidence="4">
    <location>
        <begin position="79"/>
        <end position="101"/>
    </location>
</feature>
<keyword evidence="9" id="KW-1185">Reference proteome</keyword>
<evidence type="ECO:0000259" key="7">
    <source>
        <dbReference type="Pfam" id="PF00462"/>
    </source>
</evidence>
<feature type="domain" description="Glutaredoxin" evidence="7">
    <location>
        <begin position="167"/>
        <end position="230"/>
    </location>
</feature>
<evidence type="ECO:0000256" key="3">
    <source>
        <dbReference type="ARBA" id="ARBA00023274"/>
    </source>
</evidence>
<sequence>MKPVSTRLRAQRRLKYYLIAIVAVLLIFTYFTTDAAGGVQKRPFYQSTVKAMDNARAAAIKKNNDAKDRSHIQKLDDIEKATGKQSNLREKQDTANRGKAEDLEEISIAGRAKMQVPKLKNEGEQAPIVKQAPAAAEVAETEEDPGLEKEAQEASMELDSILKRSPIIIFSKTYCPYSKKAKRVLLDRYSIVPAPYVVELDIHPQGYHIQQLLGDITSRRTVPNVLVNGLSIGGGDDIVALDQQDELASKIKSMAGQRRGKMRYIHSEELLPIPENVSISIRARVITVEGPRGKLTKDLSHIAVTFGRPNKSTISIELHHGIRKGVATLRTVRTLINNLIIGVTRGFLYKMRYVYAHFPINVNIEKNSETDLYEVEIRNFLGEKIVRRITAQPGVEIITSPNVKDELQLSGNSLENVSQSAADIQQICRVRNKDIRKFLDGLYVSERTNIVVE</sequence>
<dbReference type="GeneID" id="55991082"/>
<dbReference type="InterPro" id="IPR000702">
    <property type="entry name" value="Ribosomal_uL6-like"/>
</dbReference>
<name>A0A7H8QR64_TALRU</name>
<dbReference type="GO" id="GO:0016491">
    <property type="term" value="F:oxidoreductase activity"/>
    <property type="evidence" value="ECO:0007669"/>
    <property type="project" value="UniProtKB-ARBA"/>
</dbReference>
<keyword evidence="5" id="KW-0472">Membrane</keyword>
<evidence type="ECO:0000256" key="1">
    <source>
        <dbReference type="ARBA" id="ARBA00009356"/>
    </source>
</evidence>
<evidence type="ECO:0000313" key="8">
    <source>
        <dbReference type="EMBL" id="QKX56474.1"/>
    </source>
</evidence>
<dbReference type="InterPro" id="IPR014025">
    <property type="entry name" value="Glutaredoxin_subgr"/>
</dbReference>
<protein>
    <submittedName>
        <fullName evidence="8">Uncharacterized protein</fullName>
    </submittedName>
</protein>
<keyword evidence="5" id="KW-0812">Transmembrane</keyword>
<dbReference type="PANTHER" id="PTHR11655:SF16">
    <property type="entry name" value="60S RIBOSOMAL PROTEIN L9"/>
    <property type="match status" value="1"/>
</dbReference>
<dbReference type="Proteomes" id="UP000509510">
    <property type="component" value="Chromosome II"/>
</dbReference>
<dbReference type="PRINTS" id="PR00160">
    <property type="entry name" value="GLUTAREDOXIN"/>
</dbReference>
<evidence type="ECO:0000256" key="5">
    <source>
        <dbReference type="SAM" id="Phobius"/>
    </source>
</evidence>
<dbReference type="SUPFAM" id="SSF52833">
    <property type="entry name" value="Thioredoxin-like"/>
    <property type="match status" value="1"/>
</dbReference>
<accession>A0A7H8QR64</accession>
<keyword evidence="3" id="KW-0687">Ribonucleoprotein</keyword>
<dbReference type="PROSITE" id="PS00700">
    <property type="entry name" value="RIBOSOMAL_L6_2"/>
    <property type="match status" value="1"/>
</dbReference>
<comment type="similarity">
    <text evidence="1">Belongs to the universal ribosomal protein uL6 family.</text>
</comment>
<dbReference type="GO" id="GO:0003735">
    <property type="term" value="F:structural constituent of ribosome"/>
    <property type="evidence" value="ECO:0007669"/>
    <property type="project" value="InterPro"/>
</dbReference>
<dbReference type="RefSeq" id="XP_035342652.1">
    <property type="nucleotide sequence ID" value="XM_035486759.1"/>
</dbReference>
<dbReference type="FunFam" id="3.90.930.12:FF:000004">
    <property type="entry name" value="60S ribosomal protein L9"/>
    <property type="match status" value="1"/>
</dbReference>
<dbReference type="Pfam" id="PF00462">
    <property type="entry name" value="Glutaredoxin"/>
    <property type="match status" value="1"/>
</dbReference>
<dbReference type="Gene3D" id="3.40.30.10">
    <property type="entry name" value="Glutaredoxin"/>
    <property type="match status" value="1"/>
</dbReference>
<evidence type="ECO:0000313" key="9">
    <source>
        <dbReference type="Proteomes" id="UP000509510"/>
    </source>
</evidence>
<dbReference type="InterPro" id="IPR002109">
    <property type="entry name" value="Glutaredoxin"/>
</dbReference>
<dbReference type="FunFam" id="3.90.930.12:FF:000003">
    <property type="entry name" value="60S ribosomal protein L9"/>
    <property type="match status" value="1"/>
</dbReference>
<dbReference type="SUPFAM" id="SSF56053">
    <property type="entry name" value="Ribosomal protein L6"/>
    <property type="match status" value="2"/>
</dbReference>
<dbReference type="InterPro" id="IPR036789">
    <property type="entry name" value="Ribosomal_uL6-like_a/b-dom_sf"/>
</dbReference>
<dbReference type="PANTHER" id="PTHR11655">
    <property type="entry name" value="60S/50S RIBOSOMAL PROTEIN L6/L9"/>
    <property type="match status" value="1"/>
</dbReference>
<organism evidence="8 9">
    <name type="scientific">Talaromyces rugulosus</name>
    <name type="common">Penicillium rugulosum</name>
    <dbReference type="NCBI Taxonomy" id="121627"/>
    <lineage>
        <taxon>Eukaryota</taxon>
        <taxon>Fungi</taxon>
        <taxon>Dikarya</taxon>
        <taxon>Ascomycota</taxon>
        <taxon>Pezizomycotina</taxon>
        <taxon>Eurotiomycetes</taxon>
        <taxon>Eurotiomycetidae</taxon>
        <taxon>Eurotiales</taxon>
        <taxon>Trichocomaceae</taxon>
        <taxon>Talaromyces</taxon>
        <taxon>Talaromyces sect. Islandici</taxon>
    </lineage>
</organism>
<dbReference type="OrthoDB" id="10252633at2759"/>
<dbReference type="GO" id="GO:0019843">
    <property type="term" value="F:rRNA binding"/>
    <property type="evidence" value="ECO:0007669"/>
    <property type="project" value="InterPro"/>
</dbReference>
<keyword evidence="2" id="KW-0689">Ribosomal protein</keyword>
<dbReference type="AlphaFoldDB" id="A0A7H8QR64"/>
<dbReference type="CDD" id="cd03419">
    <property type="entry name" value="GRX_GRXh_1_2_like"/>
    <property type="match status" value="1"/>
</dbReference>
<dbReference type="GO" id="GO:0022625">
    <property type="term" value="C:cytosolic large ribosomal subunit"/>
    <property type="evidence" value="ECO:0007669"/>
    <property type="project" value="TreeGrafter"/>
</dbReference>
<dbReference type="InterPro" id="IPR002359">
    <property type="entry name" value="Ribosomal_uL6_CS2"/>
</dbReference>
<feature type="region of interest" description="Disordered" evidence="4">
    <location>
        <begin position="79"/>
        <end position="102"/>
    </location>
</feature>
<dbReference type="EMBL" id="CP055899">
    <property type="protein sequence ID" value="QKX56474.1"/>
    <property type="molecule type" value="Genomic_DNA"/>
</dbReference>
<proteinExistence type="inferred from homology"/>
<dbReference type="GO" id="GO:0002181">
    <property type="term" value="P:cytoplasmic translation"/>
    <property type="evidence" value="ECO:0007669"/>
    <property type="project" value="TreeGrafter"/>
</dbReference>
<evidence type="ECO:0000259" key="6">
    <source>
        <dbReference type="Pfam" id="PF00347"/>
    </source>
</evidence>
<feature type="transmembrane region" description="Helical" evidence="5">
    <location>
        <begin position="16"/>
        <end position="33"/>
    </location>
</feature>
<dbReference type="InterPro" id="IPR020040">
    <property type="entry name" value="Ribosomal_uL6_a/b-dom"/>
</dbReference>
<keyword evidence="5" id="KW-1133">Transmembrane helix</keyword>
<dbReference type="PROSITE" id="PS51354">
    <property type="entry name" value="GLUTAREDOXIN_2"/>
    <property type="match status" value="1"/>
</dbReference>
<feature type="domain" description="Large ribosomal subunit protein uL6 alpha-beta" evidence="6">
    <location>
        <begin position="273"/>
        <end position="346"/>
    </location>
</feature>
<feature type="domain" description="Large ribosomal subunit protein uL6 alpha-beta" evidence="6">
    <location>
        <begin position="358"/>
        <end position="441"/>
    </location>
</feature>
<dbReference type="Pfam" id="PF00347">
    <property type="entry name" value="Ribosomal_L6"/>
    <property type="match status" value="2"/>
</dbReference>
<dbReference type="NCBIfam" id="TIGR02180">
    <property type="entry name" value="GRX_euk"/>
    <property type="match status" value="1"/>
</dbReference>
<gene>
    <name evidence="8" type="ORF">TRUGW13939_03579</name>
</gene>
<dbReference type="InterPro" id="IPR036249">
    <property type="entry name" value="Thioredoxin-like_sf"/>
</dbReference>
<dbReference type="Gene3D" id="3.90.930.12">
    <property type="entry name" value="Ribosomal protein L6, alpha-beta domain"/>
    <property type="match status" value="2"/>
</dbReference>
<reference evidence="9" key="1">
    <citation type="submission" date="2020-06" db="EMBL/GenBank/DDBJ databases">
        <title>A chromosome-scale genome assembly of Talaromyces rugulosus W13939.</title>
        <authorList>
            <person name="Wang B."/>
            <person name="Guo L."/>
            <person name="Ye K."/>
            <person name="Wang L."/>
        </authorList>
    </citation>
    <scope>NUCLEOTIDE SEQUENCE [LARGE SCALE GENOMIC DNA]</scope>
    <source>
        <strain evidence="9">W13939</strain>
    </source>
</reference>
<evidence type="ECO:0000256" key="4">
    <source>
        <dbReference type="SAM" id="MobiDB-lite"/>
    </source>
</evidence>
<evidence type="ECO:0000256" key="2">
    <source>
        <dbReference type="ARBA" id="ARBA00022980"/>
    </source>
</evidence>
<dbReference type="InterPro" id="IPR011899">
    <property type="entry name" value="Glutaredoxin_euk/vir"/>
</dbReference>